<keyword evidence="2" id="KW-0597">Phosphoprotein</keyword>
<evidence type="ECO:0000313" key="5">
    <source>
        <dbReference type="Proteomes" id="UP000298390"/>
    </source>
</evidence>
<evidence type="ECO:0000256" key="1">
    <source>
        <dbReference type="ARBA" id="ARBA00022450"/>
    </source>
</evidence>
<comment type="caution">
    <text evidence="4">The sequence shown here is derived from an EMBL/GenBank/DDBJ whole genome shotgun (WGS) entry which is preliminary data.</text>
</comment>
<dbReference type="SUPFAM" id="SSF53901">
    <property type="entry name" value="Thiolase-like"/>
    <property type="match status" value="1"/>
</dbReference>
<dbReference type="InterPro" id="IPR014030">
    <property type="entry name" value="Ketoacyl_synth_N"/>
</dbReference>
<dbReference type="SMART" id="SM00825">
    <property type="entry name" value="PKS_KS"/>
    <property type="match status" value="1"/>
</dbReference>
<evidence type="ECO:0000256" key="2">
    <source>
        <dbReference type="ARBA" id="ARBA00022553"/>
    </source>
</evidence>
<dbReference type="PROSITE" id="PS52004">
    <property type="entry name" value="KS3_2"/>
    <property type="match status" value="1"/>
</dbReference>
<dbReference type="Pfam" id="PF00109">
    <property type="entry name" value="ketoacyl-synt"/>
    <property type="match status" value="2"/>
</dbReference>
<feature type="domain" description="Ketosynthase family 3 (KS3)" evidence="3">
    <location>
        <begin position="10"/>
        <end position="392"/>
    </location>
</feature>
<dbReference type="InterPro" id="IPR050091">
    <property type="entry name" value="PKS_NRPS_Biosynth_Enz"/>
</dbReference>
<dbReference type="GO" id="GO:0006633">
    <property type="term" value="P:fatty acid biosynthetic process"/>
    <property type="evidence" value="ECO:0007669"/>
    <property type="project" value="TreeGrafter"/>
</dbReference>
<dbReference type="InterPro" id="IPR014031">
    <property type="entry name" value="Ketoacyl_synth_C"/>
</dbReference>
<dbReference type="Pfam" id="PF02801">
    <property type="entry name" value="Ketoacyl-synt_C"/>
    <property type="match status" value="1"/>
</dbReference>
<dbReference type="GO" id="GO:0004312">
    <property type="term" value="F:fatty acid synthase activity"/>
    <property type="evidence" value="ECO:0007669"/>
    <property type="project" value="TreeGrafter"/>
</dbReference>
<sequence>MNIGLAEVKEPIAIQVGIAAELPSGACADTNLDYRQFNKFLLDGAESYVRFPRDRLNIDSWQGEGLGRIATAHGSFLKDVDLFDHVEFGISTKDARAMSLSTRKLIELSFLALLDSGIDYQGRNVGYYASATNHDILSIAEPDVYEAQGSFGGIPCMVATSSSLTATHLAVQALRAGECESAVVAACQLNLRLADFVQYSQGSVLARDGKCKPFDASADGFSRGEGAVAIVLKPLSAALRDGDHIYANILGTGLSSSGSLAPVYAPVASAQIEAMRRAYIGTGRDPREVDYVELHATGTAVGDPIECNWVGKHFARDAELLVGSVKGNIGHLEITAFLASLCKVCGLFETGVLPPNVNLAARNPAIRWDAYKLHVPLEPMVLRARDDPRKLL</sequence>
<dbReference type="EMBL" id="SEKV01001325">
    <property type="protein sequence ID" value="TFY50935.1"/>
    <property type="molecule type" value="Genomic_DNA"/>
</dbReference>
<dbReference type="PANTHER" id="PTHR43775">
    <property type="entry name" value="FATTY ACID SYNTHASE"/>
    <property type="match status" value="1"/>
</dbReference>
<feature type="non-terminal residue" evidence="4">
    <location>
        <position position="392"/>
    </location>
</feature>
<name>A0A4Y9XLJ2_9APHY</name>
<accession>A0A4Y9XLJ2</accession>
<keyword evidence="1" id="KW-0596">Phosphopantetheine</keyword>
<dbReference type="InterPro" id="IPR016039">
    <property type="entry name" value="Thiolase-like"/>
</dbReference>
<organism evidence="4 5">
    <name type="scientific">Rhodofomes roseus</name>
    <dbReference type="NCBI Taxonomy" id="34475"/>
    <lineage>
        <taxon>Eukaryota</taxon>
        <taxon>Fungi</taxon>
        <taxon>Dikarya</taxon>
        <taxon>Basidiomycota</taxon>
        <taxon>Agaricomycotina</taxon>
        <taxon>Agaricomycetes</taxon>
        <taxon>Polyporales</taxon>
        <taxon>Rhodofomes</taxon>
    </lineage>
</organism>
<dbReference type="Gene3D" id="3.40.47.10">
    <property type="match status" value="1"/>
</dbReference>
<dbReference type="Proteomes" id="UP000298390">
    <property type="component" value="Unassembled WGS sequence"/>
</dbReference>
<dbReference type="InterPro" id="IPR020841">
    <property type="entry name" value="PKS_Beta-ketoAc_synthase_dom"/>
</dbReference>
<gene>
    <name evidence="4" type="ORF">EVJ58_g10823</name>
</gene>
<evidence type="ECO:0000259" key="3">
    <source>
        <dbReference type="PROSITE" id="PS52004"/>
    </source>
</evidence>
<dbReference type="AlphaFoldDB" id="A0A4Y9XLJ2"/>
<dbReference type="CDD" id="cd00833">
    <property type="entry name" value="PKS"/>
    <property type="match status" value="1"/>
</dbReference>
<evidence type="ECO:0000313" key="4">
    <source>
        <dbReference type="EMBL" id="TFY50935.1"/>
    </source>
</evidence>
<dbReference type="PANTHER" id="PTHR43775:SF37">
    <property type="entry name" value="SI:DKEY-61P9.11"/>
    <property type="match status" value="1"/>
</dbReference>
<dbReference type="STRING" id="34475.A0A4Y9XLJ2"/>
<protein>
    <recommendedName>
        <fullName evidence="3">Ketosynthase family 3 (KS3) domain-containing protein</fullName>
    </recommendedName>
</protein>
<proteinExistence type="predicted"/>
<reference evidence="4 5" key="1">
    <citation type="submission" date="2019-01" db="EMBL/GenBank/DDBJ databases">
        <title>Genome sequencing of the rare red list fungi Fomitopsis rosea.</title>
        <authorList>
            <person name="Buettner E."/>
            <person name="Kellner H."/>
        </authorList>
    </citation>
    <scope>NUCLEOTIDE SEQUENCE [LARGE SCALE GENOMIC DNA]</scope>
    <source>
        <strain evidence="4 5">DSM 105464</strain>
    </source>
</reference>